<evidence type="ECO:0000256" key="1">
    <source>
        <dbReference type="ARBA" id="ARBA00010954"/>
    </source>
</evidence>
<name>A0A0A2W6L2_BEABA</name>
<dbReference type="Proteomes" id="UP000030106">
    <property type="component" value="Unassembled WGS sequence"/>
</dbReference>
<comment type="similarity">
    <text evidence="1">Belongs to the TCP11 family.</text>
</comment>
<feature type="compositionally biased region" description="Polar residues" evidence="2">
    <location>
        <begin position="437"/>
        <end position="478"/>
    </location>
</feature>
<feature type="region of interest" description="Disordered" evidence="2">
    <location>
        <begin position="1"/>
        <end position="114"/>
    </location>
</feature>
<feature type="region of interest" description="Disordered" evidence="2">
    <location>
        <begin position="137"/>
        <end position="157"/>
    </location>
</feature>
<comment type="caution">
    <text evidence="3">The sequence shown here is derived from an EMBL/GenBank/DDBJ whole genome shotgun (WGS) entry which is preliminary data.</text>
</comment>
<dbReference type="OrthoDB" id="276323at2759"/>
<feature type="compositionally biased region" description="Low complexity" evidence="2">
    <location>
        <begin position="77"/>
        <end position="91"/>
    </location>
</feature>
<reference evidence="3 4" key="1">
    <citation type="submission" date="2012-10" db="EMBL/GenBank/DDBJ databases">
        <title>Genome sequencing and analysis of entomopathogenic fungi Beauveria bassiana D1-5.</title>
        <authorList>
            <person name="Li Q."/>
            <person name="Wang L."/>
            <person name="Zhang Z."/>
            <person name="Wang Q."/>
            <person name="Ren J."/>
            <person name="Wang M."/>
            <person name="Xu W."/>
            <person name="Wang J."/>
            <person name="Lu Y."/>
            <person name="Du Q."/>
            <person name="Sun Z."/>
        </authorList>
    </citation>
    <scope>NUCLEOTIDE SEQUENCE [LARGE SCALE GENOMIC DNA]</scope>
    <source>
        <strain evidence="3 4">D1-5</strain>
    </source>
</reference>
<evidence type="ECO:0000256" key="2">
    <source>
        <dbReference type="SAM" id="MobiDB-lite"/>
    </source>
</evidence>
<dbReference type="InterPro" id="IPR008862">
    <property type="entry name" value="Tcp11"/>
</dbReference>
<accession>A0A0A2W6L2</accession>
<gene>
    <name evidence="3" type="ORF">BBAD15_g6063</name>
</gene>
<dbReference type="Pfam" id="PF05794">
    <property type="entry name" value="Tcp11"/>
    <property type="match status" value="1"/>
</dbReference>
<dbReference type="eggNOG" id="KOG1981">
    <property type="taxonomic scope" value="Eukaryota"/>
</dbReference>
<dbReference type="HOGENOM" id="CLU_016970_0_0_1"/>
<protein>
    <submittedName>
        <fullName evidence="3">Protein SOK1</fullName>
    </submittedName>
</protein>
<dbReference type="PANTHER" id="PTHR12832:SF11">
    <property type="entry name" value="LD23868P"/>
    <property type="match status" value="1"/>
</dbReference>
<dbReference type="AlphaFoldDB" id="A0A0A2W6L2"/>
<proteinExistence type="inferred from homology"/>
<sequence>MVAEQGTGGPVERSRRNLSTSAPCPSSDGESVPEADVQMQQPAQVEQKAATQPQPSQESPRRCDSAPRATSPSAALSPRDTTSRTTTPQPDASKSTRKSSHSPTTTTYPIEPPVTRATLSELDVTKIIHNPKLRHDINFDPDLHFRPNLDGDKGRKKSDRANQFWRSLKKELALFVADRPTFYTTYGHADDWTLPTLLKAVKEIIQTLVPQRDRHFLDEGLNIELIMQQFHKGVADLEKLAQWLSQVLKSHCAPMRDDWVDAMYKQLSNGNKNSDLDELVNGMRSLLSVLEAMKLDVANHQIRCLRPVLIEDTIHFEQKFFIKKMSSRKVDITSSKKWYKEADALYADDMANHAFAFGDTGVFFQALTRLILPSSPDKRLPSTFLFDEERIFKLRSDMLDAINLQVCMTMYEDLDRIGRWNLSGLFAGTPMNEDATHSPTSSSSEFNFNTPLETSRPSSINFSNNASPTASPRSSLGLSNHAAPAYVAPENAEARNKTRNLYNSLVALLQSASPAQPQATTAPDQRQTARWRSIAPSMALEIFRNTKAPASMLSTFEDKLTAIVCGMHSSLYKEVEKNLHSRLMAELTIRVREYRAISGVGLFTAATASRSQARSHDQGEGVMGDIAARVAHLGVLHWRVWSQMAYADEDGMVVDSQT</sequence>
<dbReference type="PANTHER" id="PTHR12832">
    <property type="entry name" value="TESTIS-SPECIFIC PROTEIN PBS13 T-COMPLEX 11"/>
    <property type="match status" value="1"/>
</dbReference>
<feature type="compositionally biased region" description="Basic and acidic residues" evidence="2">
    <location>
        <begin position="137"/>
        <end position="153"/>
    </location>
</feature>
<dbReference type="EMBL" id="ANFO01000566">
    <property type="protein sequence ID" value="KGQ08599.1"/>
    <property type="molecule type" value="Genomic_DNA"/>
</dbReference>
<dbReference type="GO" id="GO:0010737">
    <property type="term" value="P:protein kinase A signaling"/>
    <property type="evidence" value="ECO:0007669"/>
    <property type="project" value="TreeGrafter"/>
</dbReference>
<evidence type="ECO:0000313" key="4">
    <source>
        <dbReference type="Proteomes" id="UP000030106"/>
    </source>
</evidence>
<feature type="compositionally biased region" description="Polar residues" evidence="2">
    <location>
        <begin position="38"/>
        <end position="58"/>
    </location>
</feature>
<dbReference type="STRING" id="1245745.A0A0A2W6L2"/>
<feature type="region of interest" description="Disordered" evidence="2">
    <location>
        <begin position="432"/>
        <end position="478"/>
    </location>
</feature>
<evidence type="ECO:0000313" key="3">
    <source>
        <dbReference type="EMBL" id="KGQ08599.1"/>
    </source>
</evidence>
<organism evidence="3 4">
    <name type="scientific">Beauveria bassiana D1-5</name>
    <dbReference type="NCBI Taxonomy" id="1245745"/>
    <lineage>
        <taxon>Eukaryota</taxon>
        <taxon>Fungi</taxon>
        <taxon>Dikarya</taxon>
        <taxon>Ascomycota</taxon>
        <taxon>Pezizomycotina</taxon>
        <taxon>Sordariomycetes</taxon>
        <taxon>Hypocreomycetidae</taxon>
        <taxon>Hypocreales</taxon>
        <taxon>Cordycipitaceae</taxon>
        <taxon>Beauveria</taxon>
    </lineage>
</organism>